<keyword evidence="2" id="KW-1185">Reference proteome</keyword>
<dbReference type="Proteomes" id="UP001159363">
    <property type="component" value="Chromosome 5"/>
</dbReference>
<evidence type="ECO:0000313" key="1">
    <source>
        <dbReference type="EMBL" id="KAJ8881471.1"/>
    </source>
</evidence>
<protein>
    <submittedName>
        <fullName evidence="1">Uncharacterized protein</fullName>
    </submittedName>
</protein>
<reference evidence="1 2" key="1">
    <citation type="submission" date="2023-02" db="EMBL/GenBank/DDBJ databases">
        <title>LHISI_Scaffold_Assembly.</title>
        <authorList>
            <person name="Stuart O.P."/>
            <person name="Cleave R."/>
            <person name="Magrath M.J.L."/>
            <person name="Mikheyev A.S."/>
        </authorList>
    </citation>
    <scope>NUCLEOTIDE SEQUENCE [LARGE SCALE GENOMIC DNA]</scope>
    <source>
        <strain evidence="1">Daus_M_001</strain>
        <tissue evidence="1">Leg muscle</tissue>
    </source>
</reference>
<comment type="caution">
    <text evidence="1">The sequence shown here is derived from an EMBL/GenBank/DDBJ whole genome shotgun (WGS) entry which is preliminary data.</text>
</comment>
<gene>
    <name evidence="1" type="ORF">PR048_017952</name>
</gene>
<dbReference type="EMBL" id="JARBHB010000006">
    <property type="protein sequence ID" value="KAJ8881471.1"/>
    <property type="molecule type" value="Genomic_DNA"/>
</dbReference>
<name>A0ABQ9HB30_9NEOP</name>
<proteinExistence type="predicted"/>
<organism evidence="1 2">
    <name type="scientific">Dryococelus australis</name>
    <dbReference type="NCBI Taxonomy" id="614101"/>
    <lineage>
        <taxon>Eukaryota</taxon>
        <taxon>Metazoa</taxon>
        <taxon>Ecdysozoa</taxon>
        <taxon>Arthropoda</taxon>
        <taxon>Hexapoda</taxon>
        <taxon>Insecta</taxon>
        <taxon>Pterygota</taxon>
        <taxon>Neoptera</taxon>
        <taxon>Polyneoptera</taxon>
        <taxon>Phasmatodea</taxon>
        <taxon>Verophasmatodea</taxon>
        <taxon>Anareolatae</taxon>
        <taxon>Phasmatidae</taxon>
        <taxon>Eurycanthinae</taxon>
        <taxon>Dryococelus</taxon>
    </lineage>
</organism>
<accession>A0ABQ9HB30</accession>
<sequence length="227" mass="25349">MGHSPCLTQLSCPAAQQKKHVVKCERPSVLPHQVRAYLSAGIAWNGSSIATALCIKTDITRKMLKSTQSQKWRCYEKGAKLKKVKIDGCELLDTLNTVANRDFILQSALPKATQDPELRYTTTAMNMSQEEMLLSNKGAIMMIQVGGESITTEIFGPAGQYWLAKQQAIIGDQQGKVYLGTEKQRSITWMEPERNETQQGIMGLEVNHQLDIPAEVQLVVILNMHMF</sequence>
<evidence type="ECO:0000313" key="2">
    <source>
        <dbReference type="Proteomes" id="UP001159363"/>
    </source>
</evidence>